<feature type="domain" description="POTRA" evidence="9">
    <location>
        <begin position="177"/>
        <end position="248"/>
    </location>
</feature>
<evidence type="ECO:0000256" key="5">
    <source>
        <dbReference type="ARBA" id="ARBA00022737"/>
    </source>
</evidence>
<comment type="subcellular location">
    <subcellularLocation>
        <location evidence="1">Membrane</location>
    </subcellularLocation>
</comment>
<keyword evidence="2" id="KW-1134">Transmembrane beta strand</keyword>
<dbReference type="Pfam" id="PF01103">
    <property type="entry name" value="Omp85"/>
    <property type="match status" value="1"/>
</dbReference>
<dbReference type="Proteomes" id="UP000239867">
    <property type="component" value="Chromosome"/>
</dbReference>
<evidence type="ECO:0000259" key="9">
    <source>
        <dbReference type="PROSITE" id="PS51779"/>
    </source>
</evidence>
<feature type="domain" description="POTRA" evidence="9">
    <location>
        <begin position="419"/>
        <end position="497"/>
    </location>
</feature>
<keyword evidence="3" id="KW-0812">Transmembrane</keyword>
<evidence type="ECO:0000256" key="3">
    <source>
        <dbReference type="ARBA" id="ARBA00022692"/>
    </source>
</evidence>
<keyword evidence="11" id="KW-1185">Reference proteome</keyword>
<evidence type="ECO:0000256" key="8">
    <source>
        <dbReference type="NCBIfam" id="TIGR03303"/>
    </source>
</evidence>
<evidence type="ECO:0000256" key="2">
    <source>
        <dbReference type="ARBA" id="ARBA00022452"/>
    </source>
</evidence>
<dbReference type="GO" id="GO:0009279">
    <property type="term" value="C:cell outer membrane"/>
    <property type="evidence" value="ECO:0007669"/>
    <property type="project" value="UniProtKB-UniRule"/>
</dbReference>
<dbReference type="InterPro" id="IPR034746">
    <property type="entry name" value="POTRA"/>
</dbReference>
<dbReference type="InterPro" id="IPR000184">
    <property type="entry name" value="Bac_surfAg_D15"/>
</dbReference>
<dbReference type="Gene3D" id="3.10.20.310">
    <property type="entry name" value="membrane protein fhac"/>
    <property type="match status" value="5"/>
</dbReference>
<dbReference type="PROSITE" id="PS51779">
    <property type="entry name" value="POTRA"/>
    <property type="match status" value="5"/>
</dbReference>
<dbReference type="Gene3D" id="2.40.160.50">
    <property type="entry name" value="membrane protein fhac: a member of the omp85/tpsb transporter family"/>
    <property type="match status" value="1"/>
</dbReference>
<keyword evidence="6" id="KW-0472">Membrane</keyword>
<evidence type="ECO:0000256" key="6">
    <source>
        <dbReference type="ARBA" id="ARBA00023136"/>
    </source>
</evidence>
<dbReference type="OrthoDB" id="9803054at2"/>
<feature type="domain" description="POTRA" evidence="9">
    <location>
        <begin position="329"/>
        <end position="416"/>
    </location>
</feature>
<dbReference type="PIRSF" id="PIRSF006076">
    <property type="entry name" value="OM_assembly_OMP85"/>
    <property type="match status" value="1"/>
</dbReference>
<dbReference type="PANTHER" id="PTHR12815:SF23">
    <property type="entry name" value="OUTER MEMBRANE PROTEIN ASSEMBLY FACTOR BAMA"/>
    <property type="match status" value="1"/>
</dbReference>
<feature type="domain" description="POTRA" evidence="9">
    <location>
        <begin position="249"/>
        <end position="326"/>
    </location>
</feature>
<name>A0A2L1GQZ9_9BACT</name>
<dbReference type="InterPro" id="IPR023707">
    <property type="entry name" value="OM_assembly_BamA"/>
</dbReference>
<reference evidence="10 11" key="1">
    <citation type="journal article" date="2018" name="MBio">
        <title>Insights into the evolution of host association through the isolation and characterization of a novel human periodontal pathobiont, Desulfobulbus oralis.</title>
        <authorList>
            <person name="Cross K.L."/>
            <person name="Chirania P."/>
            <person name="Xiong W."/>
            <person name="Beall C.J."/>
            <person name="Elkins J.G."/>
            <person name="Giannone R.J."/>
            <person name="Griffen A.L."/>
            <person name="Guss A.M."/>
            <person name="Hettich R.L."/>
            <person name="Joshi S.S."/>
            <person name="Mokrzan E.M."/>
            <person name="Martin R.K."/>
            <person name="Zhulin I.B."/>
            <person name="Leys E.J."/>
            <person name="Podar M."/>
        </authorList>
    </citation>
    <scope>NUCLEOTIDE SEQUENCE [LARGE SCALE GENOMIC DNA]</scope>
    <source>
        <strain evidence="10 11">ORNL</strain>
    </source>
</reference>
<dbReference type="HAMAP" id="MF_01430">
    <property type="entry name" value="OM_assembly_BamA"/>
    <property type="match status" value="1"/>
</dbReference>
<dbReference type="GO" id="GO:0071709">
    <property type="term" value="P:membrane assembly"/>
    <property type="evidence" value="ECO:0007669"/>
    <property type="project" value="InterPro"/>
</dbReference>
<feature type="domain" description="POTRA" evidence="9">
    <location>
        <begin position="500"/>
        <end position="573"/>
    </location>
</feature>
<organism evidence="10 11">
    <name type="scientific">Desulfobulbus oralis</name>
    <dbReference type="NCBI Taxonomy" id="1986146"/>
    <lineage>
        <taxon>Bacteria</taxon>
        <taxon>Pseudomonadati</taxon>
        <taxon>Thermodesulfobacteriota</taxon>
        <taxon>Desulfobulbia</taxon>
        <taxon>Desulfobulbales</taxon>
        <taxon>Desulfobulbaceae</taxon>
        <taxon>Desulfobulbus</taxon>
    </lineage>
</organism>
<dbReference type="InterPro" id="IPR010827">
    <property type="entry name" value="BamA/TamA_POTRA"/>
</dbReference>
<keyword evidence="7" id="KW-0998">Cell outer membrane</keyword>
<keyword evidence="5" id="KW-0677">Repeat</keyword>
<evidence type="ECO:0000256" key="1">
    <source>
        <dbReference type="ARBA" id="ARBA00004370"/>
    </source>
</evidence>
<dbReference type="NCBIfam" id="TIGR03303">
    <property type="entry name" value="OM_YaeT"/>
    <property type="match status" value="1"/>
</dbReference>
<evidence type="ECO:0000256" key="7">
    <source>
        <dbReference type="ARBA" id="ARBA00023237"/>
    </source>
</evidence>
<protein>
    <recommendedName>
        <fullName evidence="8">Outer membrane protein assembly factor BamA</fullName>
    </recommendedName>
</protein>
<dbReference type="EMBL" id="CP021255">
    <property type="protein sequence ID" value="AVD72113.1"/>
    <property type="molecule type" value="Genomic_DNA"/>
</dbReference>
<evidence type="ECO:0000256" key="4">
    <source>
        <dbReference type="ARBA" id="ARBA00022729"/>
    </source>
</evidence>
<evidence type="ECO:0000313" key="10">
    <source>
        <dbReference type="EMBL" id="AVD72113.1"/>
    </source>
</evidence>
<dbReference type="Pfam" id="PF07244">
    <property type="entry name" value="POTRA"/>
    <property type="match status" value="5"/>
</dbReference>
<evidence type="ECO:0000313" key="11">
    <source>
        <dbReference type="Proteomes" id="UP000239867"/>
    </source>
</evidence>
<dbReference type="KEGG" id="deo:CAY53_12020"/>
<gene>
    <name evidence="10" type="ORF">CAY53_12020</name>
</gene>
<dbReference type="PANTHER" id="PTHR12815">
    <property type="entry name" value="SORTING AND ASSEMBLY MACHINERY SAMM50 PROTEIN FAMILY MEMBER"/>
    <property type="match status" value="1"/>
</dbReference>
<accession>A0A2L1GQZ9</accession>
<dbReference type="AlphaFoldDB" id="A0A2L1GQZ9"/>
<proteinExistence type="inferred from homology"/>
<sequence>MHTKEAIMSQFLLPTRLRHFSLTLLFLTFTCCLPGQPGLAQALERNTVFLPFKINAGDSSQSALTEAADKTLSLEAKAKNIKVLSRAEARKIVNYEGAWPPPRAALAAVAQATGASHVGLGSVTQLGRRISVDAAIFDGSSTGAPRTAYRVGESHRDLPRLTAELIGDLLTHAGTGATITAISTSGNKRIDSGAILQKIATKPGDLYNPAALSADIKAVFAMGFFDSVEVDAEEVDGGQALTFRVVEKPLINEVLITGAEAIKEEEIREAAGIGANTILNPTKVNEAVEKIRTLYKSKGYYNADVQSSMDSDDRGAASVRFNIKEGEKVVIREIAFTGNKSFSDSELRDAIQTSTRSWWISWLTGSGILRMDVLNQDMERVAAFYQNHGYLDVRVGKPEVSQSDDGLSITFPVMEGPRYRVGTVDMQGDLIKDKTELLSTMQIRKEEYLNRQIMRDDIARLTEMYAEQGYVYAEINPQIRKAPTGNRIDLMLDVKQGPVVYVNRIEVQGNTRTRDNVIRRDITLEEGSKFDAKALRTSTAKLNRLDFFESVNIAPRPTMREDLLDVVVDVKEKPTGQFAVGAGYSSSDQLLFMGEISERNLFGTGNKLALQANTSGKSTRYNIRFTNPRIYDSQVSGSLEGYDWTREYSDYTRDTIGGGIDIGHPLFEEWRIYYGYSLSNTDLKDIRPDASSVILRSKDIHLVSEGELSLVRDTRDKSFSPTSGSRNSITVSYAGGPLGGDAEYTKIEGSSSWYFPMVWSTVFHVKGAAGQAFENKDNKLPVFEHFYLGGMNSIRGFKSAKISPRDPVTGERIGGDKMWYVNLGIIFPLVKDLGLDGELFTDFGNVYDVDDDWDFGDYKKTAGLGINWASPLGPLRLAVGFNLDKKDDEDSSTWDFSIGGSF</sequence>
<dbReference type="InterPro" id="IPR039910">
    <property type="entry name" value="D15-like"/>
</dbReference>
<keyword evidence="4" id="KW-0732">Signal</keyword>